<comment type="caution">
    <text evidence="10">The sequence shown here is derived from an EMBL/GenBank/DDBJ whole genome shotgun (WGS) entry which is preliminary data.</text>
</comment>
<keyword evidence="7" id="KW-0449">Lipoprotein</keyword>
<gene>
    <name evidence="11" type="ORF">KHB02_026165</name>
    <name evidence="10" type="ORF">KHB02_31050</name>
</gene>
<evidence type="ECO:0000256" key="1">
    <source>
        <dbReference type="ARBA" id="ARBA00004635"/>
    </source>
</evidence>
<keyword evidence="6" id="KW-0564">Palmitate</keyword>
<dbReference type="InterPro" id="IPR008844">
    <property type="entry name" value="Spore_GerAC-like"/>
</dbReference>
<evidence type="ECO:0000259" key="9">
    <source>
        <dbReference type="Pfam" id="PF25198"/>
    </source>
</evidence>
<sequence>MKRLKSLILLCPFVLTGCWSQYELNERAFVAGIYVDKAANGHMEISLSFSLPNRLVPSDLGGAGTTGKPYSLQSATGKTFTEAYKKIQATLTRNISWGHTRIIIISEEMARDGIRDILEFVLREPNLNINQTLLIAPGKAKDIEELTPIFERFPTTIPISFAQRKVTVDTTPKDFLETSNGDMIVGILTKKTIKMLSEGGKEGLFVSPGEMALFHNYKMVGKLDAKVGRGAFWLRNLIKGAEVTIKAPADQQLISLLVMDAHTKIRPSKKDPFTFNVDIKAEGNISESQSKMSLTNEKQMAQLEHVAEKQIQNRIKATLKSSQEVKADVFQFSEYLSWHKPKIWKMVKKDWPESYHEKVKMNVQVDLHIKRLGAENNSFWEKEKSS</sequence>
<dbReference type="EMBL" id="JAGYPE020000076">
    <property type="protein sequence ID" value="MCH6269021.1"/>
    <property type="molecule type" value="Genomic_DNA"/>
</dbReference>
<dbReference type="InterPro" id="IPR057336">
    <property type="entry name" value="GerAC_N"/>
</dbReference>
<dbReference type="PANTHER" id="PTHR35789">
    <property type="entry name" value="SPORE GERMINATION PROTEIN B3"/>
    <property type="match status" value="1"/>
</dbReference>
<evidence type="ECO:0000256" key="6">
    <source>
        <dbReference type="ARBA" id="ARBA00023139"/>
    </source>
</evidence>
<dbReference type="GO" id="GO:0016020">
    <property type="term" value="C:membrane"/>
    <property type="evidence" value="ECO:0007669"/>
    <property type="project" value="UniProtKB-SubCell"/>
</dbReference>
<name>A0A942YDK2_9BACI</name>
<reference evidence="10" key="1">
    <citation type="submission" date="2021-05" db="EMBL/GenBank/DDBJ databases">
        <title>Novel Bacillus species.</title>
        <authorList>
            <person name="Liu G."/>
        </authorList>
    </citation>
    <scope>NUCLEOTIDE SEQUENCE</scope>
    <source>
        <strain evidence="10 12">FJAT-50051</strain>
    </source>
</reference>
<evidence type="ECO:0000313" key="10">
    <source>
        <dbReference type="EMBL" id="MBS4185830.1"/>
    </source>
</evidence>
<dbReference type="InterPro" id="IPR046953">
    <property type="entry name" value="Spore_GerAC-like_C"/>
</dbReference>
<dbReference type="PROSITE" id="PS51257">
    <property type="entry name" value="PROKAR_LIPOPROTEIN"/>
    <property type="match status" value="1"/>
</dbReference>
<dbReference type="Pfam" id="PF05504">
    <property type="entry name" value="Spore_GerAC"/>
    <property type="match status" value="1"/>
</dbReference>
<evidence type="ECO:0000256" key="3">
    <source>
        <dbReference type="ARBA" id="ARBA00022544"/>
    </source>
</evidence>
<dbReference type="Gene3D" id="3.30.300.210">
    <property type="entry name" value="Nutrient germinant receptor protein C, domain 3"/>
    <property type="match status" value="1"/>
</dbReference>
<proteinExistence type="inferred from homology"/>
<dbReference type="Pfam" id="PF25198">
    <property type="entry name" value="Spore_GerAC_N"/>
    <property type="match status" value="1"/>
</dbReference>
<dbReference type="PANTHER" id="PTHR35789:SF1">
    <property type="entry name" value="SPORE GERMINATION PROTEIN B3"/>
    <property type="match status" value="1"/>
</dbReference>
<dbReference type="RefSeq" id="WP_213145644.1">
    <property type="nucleotide sequence ID" value="NZ_JAGYPE020000076.1"/>
</dbReference>
<comment type="similarity">
    <text evidence="2">Belongs to the GerABKC lipoprotein family.</text>
</comment>
<evidence type="ECO:0000313" key="11">
    <source>
        <dbReference type="EMBL" id="MCH6269021.1"/>
    </source>
</evidence>
<evidence type="ECO:0000313" key="12">
    <source>
        <dbReference type="Proteomes" id="UP000677265"/>
    </source>
</evidence>
<organism evidence="10">
    <name type="scientific">Neobacillus citreus</name>
    <dbReference type="NCBI Taxonomy" id="2833578"/>
    <lineage>
        <taxon>Bacteria</taxon>
        <taxon>Bacillati</taxon>
        <taxon>Bacillota</taxon>
        <taxon>Bacilli</taxon>
        <taxon>Bacillales</taxon>
        <taxon>Bacillaceae</taxon>
        <taxon>Neobacillus</taxon>
    </lineage>
</organism>
<dbReference type="NCBIfam" id="TIGR02887">
    <property type="entry name" value="spore_ger_x_C"/>
    <property type="match status" value="1"/>
</dbReference>
<keyword evidence="4" id="KW-0732">Signal</keyword>
<evidence type="ECO:0000256" key="7">
    <source>
        <dbReference type="ARBA" id="ARBA00023288"/>
    </source>
</evidence>
<evidence type="ECO:0000256" key="4">
    <source>
        <dbReference type="ARBA" id="ARBA00022729"/>
    </source>
</evidence>
<keyword evidence="5" id="KW-0472">Membrane</keyword>
<keyword evidence="12" id="KW-1185">Reference proteome</keyword>
<comment type="subcellular location">
    <subcellularLocation>
        <location evidence="1">Membrane</location>
        <topology evidence="1">Lipid-anchor</topology>
    </subcellularLocation>
</comment>
<evidence type="ECO:0000256" key="2">
    <source>
        <dbReference type="ARBA" id="ARBA00007886"/>
    </source>
</evidence>
<dbReference type="Proteomes" id="UP000677265">
    <property type="component" value="Unassembled WGS sequence"/>
</dbReference>
<evidence type="ECO:0000259" key="8">
    <source>
        <dbReference type="Pfam" id="PF05504"/>
    </source>
</evidence>
<dbReference type="InterPro" id="IPR038501">
    <property type="entry name" value="Spore_GerAC_C_sf"/>
</dbReference>
<feature type="domain" description="Spore germination GerAC-like C-terminal" evidence="8">
    <location>
        <begin position="211"/>
        <end position="373"/>
    </location>
</feature>
<accession>A0A942YDK2</accession>
<feature type="domain" description="Spore germination protein N-terminal" evidence="9">
    <location>
        <begin position="21"/>
        <end position="180"/>
    </location>
</feature>
<evidence type="ECO:0000256" key="5">
    <source>
        <dbReference type="ARBA" id="ARBA00023136"/>
    </source>
</evidence>
<dbReference type="AlphaFoldDB" id="A0A942YDK2"/>
<keyword evidence="3" id="KW-0309">Germination</keyword>
<dbReference type="GO" id="GO:0009847">
    <property type="term" value="P:spore germination"/>
    <property type="evidence" value="ECO:0007669"/>
    <property type="project" value="InterPro"/>
</dbReference>
<dbReference type="EMBL" id="JAGYPE010000006">
    <property type="protein sequence ID" value="MBS4185830.1"/>
    <property type="molecule type" value="Genomic_DNA"/>
</dbReference>
<protein>
    <submittedName>
        <fullName evidence="10">Ger(X)C family spore germination protein</fullName>
    </submittedName>
</protein>